<dbReference type="InterPro" id="IPR053187">
    <property type="entry name" value="Notoamide_regulator"/>
</dbReference>
<feature type="compositionally biased region" description="Low complexity" evidence="1">
    <location>
        <begin position="316"/>
        <end position="330"/>
    </location>
</feature>
<dbReference type="Proteomes" id="UP001152049">
    <property type="component" value="Unassembled WGS sequence"/>
</dbReference>
<dbReference type="OrthoDB" id="10261408at2759"/>
<evidence type="ECO:0000313" key="2">
    <source>
        <dbReference type="EMBL" id="KAJ4251537.1"/>
    </source>
</evidence>
<feature type="region of interest" description="Disordered" evidence="1">
    <location>
        <begin position="316"/>
        <end position="336"/>
    </location>
</feature>
<feature type="compositionally biased region" description="Polar residues" evidence="1">
    <location>
        <begin position="96"/>
        <end position="140"/>
    </location>
</feature>
<feature type="region of interest" description="Disordered" evidence="1">
    <location>
        <begin position="94"/>
        <end position="157"/>
    </location>
</feature>
<gene>
    <name evidence="2" type="ORF">NW762_011525</name>
</gene>
<dbReference type="CDD" id="cd12148">
    <property type="entry name" value="fungal_TF_MHR"/>
    <property type="match status" value="1"/>
</dbReference>
<evidence type="ECO:0000313" key="3">
    <source>
        <dbReference type="Proteomes" id="UP001152049"/>
    </source>
</evidence>
<dbReference type="PANTHER" id="PTHR47256">
    <property type="entry name" value="ZN(II)2CYS6 TRANSCRIPTION FACTOR (EUROFUNG)-RELATED"/>
    <property type="match status" value="1"/>
</dbReference>
<dbReference type="EMBL" id="JAOQAZ010000028">
    <property type="protein sequence ID" value="KAJ4251537.1"/>
    <property type="molecule type" value="Genomic_DNA"/>
</dbReference>
<keyword evidence="3" id="KW-1185">Reference proteome</keyword>
<dbReference type="PANTHER" id="PTHR47256:SF1">
    <property type="entry name" value="ZN(II)2CYS6 TRANSCRIPTION FACTOR (EUROFUNG)"/>
    <property type="match status" value="1"/>
</dbReference>
<dbReference type="AlphaFoldDB" id="A0A9W8RT92"/>
<accession>A0A9W8RT92</accession>
<proteinExistence type="predicted"/>
<evidence type="ECO:0008006" key="4">
    <source>
        <dbReference type="Google" id="ProtNLM"/>
    </source>
</evidence>
<protein>
    <recommendedName>
        <fullName evidence="4">Transcription factor domain-containing protein</fullName>
    </recommendedName>
</protein>
<reference evidence="2" key="1">
    <citation type="submission" date="2022-09" db="EMBL/GenBank/DDBJ databases">
        <title>Fusarium specimens isolated from Avocado Roots.</title>
        <authorList>
            <person name="Stajich J."/>
            <person name="Roper C."/>
            <person name="Heimlech-Rivalta G."/>
        </authorList>
    </citation>
    <scope>NUCLEOTIDE SEQUENCE</scope>
    <source>
        <strain evidence="2">CF00136</strain>
    </source>
</reference>
<sequence>MSEFSDYDDYLNSSYESYTSIKEWAEDIDFVMHAAQSTSSSHAGEQESLTSDRQASASDNEFNELVEELQAAREIVQDIEDRLLQLYYDRLHDESVSSTRSSQLHKSDSGITIENPNSGEHKPTSNNQSHKGHNQELTNPSKKDKMKQKKPRTEEQVNRHINKVFMRENNRRQQCVYRAEVSHERMLELRKGSKDLLQALELLRTAPEDSVAALLQDLRSRGSVSDFLQSVDSGSMATSSPINPLVASLAGTSAKSHVELDLNMRYPNAFPRLETFEVTDVDLSLLTVQKPNPALLNSQSAVSVSHYLSIEYQNRTSETPTSSGFSSSPSDATGDSAHHVDSRLEFLRIWQWTSVPIPDSLAAQAISFYLVNEHPVLAFFDADLFIRDLTSGGGRFCSPLLVSSLLAWCCFEPRAQALSLSFLNEAKLRWREQQDYNFITTLSSAMLLVLTCNQHGHDRIGLVYLDASVSIGRRLGLFRDDDTPPSGIGNDDDHELQSAASFAAWGSFGWHSSHSINFRAEHRIRYPPTLPIPGDISGPPLGDYMGSTFTSISKFWLIIHEAFRDGYANFCRLPMSNANHIYHLLLDWASILPDDTKRSDGCPHHVLVLHIWYHSAIIDIWRPFLEISPDEYTALNGTANAAYEASVHQLKRLIYLYRKRFESTNQTMLITPGLLSLINEVFRNPGASDAQFWFILAARGCLSIALWCRGLRGIAEGLMTIGSQSGVFEREGWVDNSMVRDIRATTRLLVRDGMYNSVYPINLDSISENLEDIGMEALAGEFRRLNRQHEPREKNIEAAKEPEIWKGDPRDLSLTLSEATESEEYI</sequence>
<name>A0A9W8RT92_9HYPO</name>
<comment type="caution">
    <text evidence="2">The sequence shown here is derived from an EMBL/GenBank/DDBJ whole genome shotgun (WGS) entry which is preliminary data.</text>
</comment>
<feature type="region of interest" description="Disordered" evidence="1">
    <location>
        <begin position="36"/>
        <end position="60"/>
    </location>
</feature>
<organism evidence="2 3">
    <name type="scientific">Fusarium torreyae</name>
    <dbReference type="NCBI Taxonomy" id="1237075"/>
    <lineage>
        <taxon>Eukaryota</taxon>
        <taxon>Fungi</taxon>
        <taxon>Dikarya</taxon>
        <taxon>Ascomycota</taxon>
        <taxon>Pezizomycotina</taxon>
        <taxon>Sordariomycetes</taxon>
        <taxon>Hypocreomycetidae</taxon>
        <taxon>Hypocreales</taxon>
        <taxon>Nectriaceae</taxon>
        <taxon>Fusarium</taxon>
    </lineage>
</organism>
<evidence type="ECO:0000256" key="1">
    <source>
        <dbReference type="SAM" id="MobiDB-lite"/>
    </source>
</evidence>